<feature type="region of interest" description="Disordered" evidence="1">
    <location>
        <begin position="329"/>
        <end position="349"/>
    </location>
</feature>
<evidence type="ECO:0000313" key="2">
    <source>
        <dbReference type="Proteomes" id="UP000695000"/>
    </source>
</evidence>
<protein>
    <submittedName>
        <fullName evidence="3">Uncharacterized protein LOC108557245</fullName>
    </submittedName>
</protein>
<reference evidence="3" key="1">
    <citation type="submission" date="2025-08" db="UniProtKB">
        <authorList>
            <consortium name="RefSeq"/>
        </authorList>
    </citation>
    <scope>IDENTIFICATION</scope>
    <source>
        <tissue evidence="3">Whole Larva</tissue>
    </source>
</reference>
<dbReference type="SUPFAM" id="SSF57501">
    <property type="entry name" value="Cystine-knot cytokines"/>
    <property type="match status" value="1"/>
</dbReference>
<gene>
    <name evidence="3" type="primary">LOC108557245</name>
</gene>
<keyword evidence="2" id="KW-1185">Reference proteome</keyword>
<dbReference type="InterPro" id="IPR052444">
    <property type="entry name" value="Spz/Toll_ligand-like"/>
</dbReference>
<proteinExistence type="predicted"/>
<sequence length="426" mass="48250">MCKRIGNYVIALKRVTKILHIRETQFRSRRSAGASFGCRCELVVIGFGNALETTTTKTEDPPEGYYAFVESPNAEPPRVRPPPYTHAPVDCKEDEDKTPHVSPFNLCGDLNKGSIPRNPMGQNVMGSPYPFELIKNMTLKYLSRTLPILKADETLPKVAQLQDDLISQNTITSYQANDRMKRDVAETKKSEETDEEESKRKGRKFCDQGGVFCMLYKAINGEQSGSASPAPVHLPIERRDDMPQQSRYDGPPTPCPAKVEYATPVFAKNYQGVWRYVVQIPYEGYFTQTVEVTRCMQSRCHYLDGGCLSSPRWSSLLVAEIYYPDTVLSNPEQNNGPRSPVTASQPPSVSDFQNYQQYLHKRAGLQASPIETTTTSKPIHCDGVDSLGCFQVRLYYDWFLIPGSCKCWRPDYFNKYVRRKNPSQDL</sequence>
<dbReference type="Proteomes" id="UP000695000">
    <property type="component" value="Unplaced"/>
</dbReference>
<accession>A0ABM1M3M5</accession>
<dbReference type="RefSeq" id="XP_017769175.1">
    <property type="nucleotide sequence ID" value="XM_017913686.1"/>
</dbReference>
<dbReference type="PANTHER" id="PTHR23199:SF7">
    <property type="entry name" value="RE45222P"/>
    <property type="match status" value="1"/>
</dbReference>
<organism evidence="2 3">
    <name type="scientific">Nicrophorus vespilloides</name>
    <name type="common">Boreal carrion beetle</name>
    <dbReference type="NCBI Taxonomy" id="110193"/>
    <lineage>
        <taxon>Eukaryota</taxon>
        <taxon>Metazoa</taxon>
        <taxon>Ecdysozoa</taxon>
        <taxon>Arthropoda</taxon>
        <taxon>Hexapoda</taxon>
        <taxon>Insecta</taxon>
        <taxon>Pterygota</taxon>
        <taxon>Neoptera</taxon>
        <taxon>Endopterygota</taxon>
        <taxon>Coleoptera</taxon>
        <taxon>Polyphaga</taxon>
        <taxon>Staphyliniformia</taxon>
        <taxon>Silphidae</taxon>
        <taxon>Nicrophorinae</taxon>
        <taxon>Nicrophorus</taxon>
    </lineage>
</organism>
<feature type="region of interest" description="Disordered" evidence="1">
    <location>
        <begin position="177"/>
        <end position="201"/>
    </location>
</feature>
<dbReference type="InterPro" id="IPR029034">
    <property type="entry name" value="Cystine-knot_cytokine"/>
</dbReference>
<evidence type="ECO:0000256" key="1">
    <source>
        <dbReference type="SAM" id="MobiDB-lite"/>
    </source>
</evidence>
<evidence type="ECO:0000313" key="3">
    <source>
        <dbReference type="RefSeq" id="XP_017769175.1"/>
    </source>
</evidence>
<feature type="compositionally biased region" description="Basic and acidic residues" evidence="1">
    <location>
        <begin position="178"/>
        <end position="191"/>
    </location>
</feature>
<dbReference type="Gene3D" id="2.10.90.10">
    <property type="entry name" value="Cystine-knot cytokines"/>
    <property type="match status" value="1"/>
</dbReference>
<dbReference type="GeneID" id="108557245"/>
<dbReference type="PANTHER" id="PTHR23199">
    <property type="entry name" value="NEUROTROPHIN 1-RELATED"/>
    <property type="match status" value="1"/>
</dbReference>
<name>A0ABM1M3M5_NICVS</name>